<feature type="binding site" evidence="9">
    <location>
        <begin position="326"/>
        <end position="330"/>
    </location>
    <ligand>
        <name>ATP</name>
        <dbReference type="ChEBI" id="CHEBI:30616"/>
    </ligand>
</feature>
<reference evidence="12" key="1">
    <citation type="journal article" date="2019" name="Int. J. Syst. Evol. Microbiol.">
        <title>The Global Catalogue of Microorganisms (GCM) 10K type strain sequencing project: providing services to taxonomists for standard genome sequencing and annotation.</title>
        <authorList>
            <consortium name="The Broad Institute Genomics Platform"/>
            <consortium name="The Broad Institute Genome Sequencing Center for Infectious Disease"/>
            <person name="Wu L."/>
            <person name="Ma J."/>
        </authorList>
    </citation>
    <scope>NUCLEOTIDE SEQUENCE [LARGE SCALE GENOMIC DNA]</scope>
    <source>
        <strain evidence="12">JCM 16601</strain>
    </source>
</reference>
<comment type="pathway">
    <text evidence="9">Metabolic intermediate biosynthesis; acetyl-CoA biosynthesis; acetyl-CoA from acetate: step 1/2.</text>
</comment>
<dbReference type="EC" id="2.7.2.1" evidence="9"/>
<dbReference type="PANTHER" id="PTHR21060">
    <property type="entry name" value="ACETATE KINASE"/>
    <property type="match status" value="1"/>
</dbReference>
<dbReference type="SUPFAM" id="SSF53067">
    <property type="entry name" value="Actin-like ATPase domain"/>
    <property type="match status" value="2"/>
</dbReference>
<comment type="catalytic activity">
    <reaction evidence="9">
        <text>acetate + ATP = acetyl phosphate + ADP</text>
        <dbReference type="Rhea" id="RHEA:11352"/>
        <dbReference type="ChEBI" id="CHEBI:22191"/>
        <dbReference type="ChEBI" id="CHEBI:30089"/>
        <dbReference type="ChEBI" id="CHEBI:30616"/>
        <dbReference type="ChEBI" id="CHEBI:456216"/>
        <dbReference type="EC" id="2.7.2.1"/>
    </reaction>
</comment>
<keyword evidence="8 9" id="KW-0460">Magnesium</keyword>
<protein>
    <recommendedName>
        <fullName evidence="9">Acetate kinase</fullName>
        <ecNumber evidence="9">2.7.2.1</ecNumber>
    </recommendedName>
    <alternativeName>
        <fullName evidence="9">Acetokinase</fullName>
    </alternativeName>
</protein>
<sequence>MTEKQTSYILSINCGSSSLKFSLYQSGSLLQECSGNVDTIGSTGSSLTIYKDGKSVLQQSSGFKNLDGAVKAVINWLKTSEYKNSLLAIGHRLVQGGPDHREPELITDELINNLQAFVYLAPNHLPDEVRTIKTFGRAFPGLQQVACFDTAFHRNMPDEAKYYPLPAKYREQGLLHYGFHGLSYEYIMHQIDRKHIKVSKIIIAHLGNGASMAAVKNGICIETTMGLSPIGGLVMGTRSGDLDPGVILFLLKQGKLTTAQLDKLLSKESGLKAIAGKSDVQELLQLEAEDPKARVAITVFCYQARKFIGSLTAAMGGMDMLVFTGGIGENSEIIRERICGELGFLGVNLDKKSNHDNKENISSATSRVKVLAMKTNEEVMIAQHTQTIIKHQTHEN</sequence>
<feature type="active site" description="Proton donor/acceptor" evidence="9">
    <location>
        <position position="149"/>
    </location>
</feature>
<dbReference type="InterPro" id="IPR023865">
    <property type="entry name" value="Aliphatic_acid_kinase_CS"/>
</dbReference>
<dbReference type="EMBL" id="BAAAZC010000031">
    <property type="protein sequence ID" value="GAA3990709.1"/>
    <property type="molecule type" value="Genomic_DNA"/>
</dbReference>
<gene>
    <name evidence="9" type="primary">ackA</name>
    <name evidence="11" type="ORF">GCM10022210_50470</name>
</gene>
<keyword evidence="6 9" id="KW-0418">Kinase</keyword>
<comment type="function">
    <text evidence="9">Catalyzes the formation of acetyl phosphate from acetate and ATP. Can also catalyze the reverse reaction.</text>
</comment>
<dbReference type="InterPro" id="IPR004372">
    <property type="entry name" value="Ac/propionate_kinase"/>
</dbReference>
<accession>A0ABP7R0P3</accession>
<dbReference type="Pfam" id="PF00871">
    <property type="entry name" value="Acetate_kinase"/>
    <property type="match status" value="1"/>
</dbReference>
<dbReference type="Gene3D" id="3.30.420.40">
    <property type="match status" value="2"/>
</dbReference>
<evidence type="ECO:0000256" key="4">
    <source>
        <dbReference type="ARBA" id="ARBA00022723"/>
    </source>
</evidence>
<evidence type="ECO:0000256" key="8">
    <source>
        <dbReference type="ARBA" id="ARBA00022842"/>
    </source>
</evidence>
<keyword evidence="12" id="KW-1185">Reference proteome</keyword>
<dbReference type="PROSITE" id="PS01076">
    <property type="entry name" value="ACETATE_KINASE_2"/>
    <property type="match status" value="1"/>
</dbReference>
<dbReference type="Proteomes" id="UP001500742">
    <property type="component" value="Unassembled WGS sequence"/>
</dbReference>
<dbReference type="PANTHER" id="PTHR21060:SF21">
    <property type="entry name" value="ACETATE KINASE"/>
    <property type="match status" value="1"/>
</dbReference>
<dbReference type="RefSeq" id="WP_259086673.1">
    <property type="nucleotide sequence ID" value="NZ_BAAAZC010000031.1"/>
</dbReference>
<evidence type="ECO:0000313" key="11">
    <source>
        <dbReference type="EMBL" id="GAA3990709.1"/>
    </source>
</evidence>
<keyword evidence="7 9" id="KW-0067">ATP-binding</keyword>
<proteinExistence type="inferred from homology"/>
<dbReference type="PIRSF" id="PIRSF000722">
    <property type="entry name" value="Acetate_prop_kin"/>
    <property type="match status" value="1"/>
</dbReference>
<feature type="site" description="Transition state stabilizer" evidence="9">
    <location>
        <position position="238"/>
    </location>
</feature>
<feature type="binding site" evidence="9">
    <location>
        <position position="20"/>
    </location>
    <ligand>
        <name>ATP</name>
        <dbReference type="ChEBI" id="CHEBI:30616"/>
    </ligand>
</feature>
<evidence type="ECO:0000256" key="7">
    <source>
        <dbReference type="ARBA" id="ARBA00022840"/>
    </source>
</evidence>
<dbReference type="HAMAP" id="MF_00020">
    <property type="entry name" value="Acetate_kinase"/>
    <property type="match status" value="1"/>
</dbReference>
<evidence type="ECO:0000256" key="2">
    <source>
        <dbReference type="ARBA" id="ARBA00022490"/>
    </source>
</evidence>
<evidence type="ECO:0000256" key="6">
    <source>
        <dbReference type="ARBA" id="ARBA00022777"/>
    </source>
</evidence>
<name>A0ABP7R0P3_9SPHI</name>
<feature type="binding site" evidence="9">
    <location>
        <position position="13"/>
    </location>
    <ligand>
        <name>Mg(2+)</name>
        <dbReference type="ChEBI" id="CHEBI:18420"/>
    </ligand>
</feature>
<dbReference type="GO" id="GO:0016301">
    <property type="term" value="F:kinase activity"/>
    <property type="evidence" value="ECO:0007669"/>
    <property type="project" value="UniProtKB-KW"/>
</dbReference>
<comment type="similarity">
    <text evidence="1 9 10">Belongs to the acetokinase family.</text>
</comment>
<feature type="binding site" evidence="9">
    <location>
        <position position="377"/>
    </location>
    <ligand>
        <name>Mg(2+)</name>
        <dbReference type="ChEBI" id="CHEBI:18420"/>
    </ligand>
</feature>
<keyword evidence="3 9" id="KW-0808">Transferase</keyword>
<dbReference type="InterPro" id="IPR000890">
    <property type="entry name" value="Aliphatic_acid_kin_short-chain"/>
</dbReference>
<dbReference type="InterPro" id="IPR043129">
    <property type="entry name" value="ATPase_NBD"/>
</dbReference>
<organism evidence="11 12">
    <name type="scientific">Mucilaginibacter dorajii</name>
    <dbReference type="NCBI Taxonomy" id="692994"/>
    <lineage>
        <taxon>Bacteria</taxon>
        <taxon>Pseudomonadati</taxon>
        <taxon>Bacteroidota</taxon>
        <taxon>Sphingobacteriia</taxon>
        <taxon>Sphingobacteriales</taxon>
        <taxon>Sphingobacteriaceae</taxon>
        <taxon>Mucilaginibacter</taxon>
    </lineage>
</organism>
<keyword evidence="2 9" id="KW-0963">Cytoplasm</keyword>
<feature type="binding site" evidence="9">
    <location>
        <position position="92"/>
    </location>
    <ligand>
        <name>substrate</name>
    </ligand>
</feature>
<evidence type="ECO:0000313" key="12">
    <source>
        <dbReference type="Proteomes" id="UP001500742"/>
    </source>
</evidence>
<dbReference type="NCBIfam" id="TIGR00016">
    <property type="entry name" value="ackA"/>
    <property type="match status" value="1"/>
</dbReference>
<keyword evidence="5 9" id="KW-0547">Nucleotide-binding</keyword>
<evidence type="ECO:0000256" key="9">
    <source>
        <dbReference type="HAMAP-Rule" id="MF_00020"/>
    </source>
</evidence>
<comment type="caution">
    <text evidence="11">The sequence shown here is derived from an EMBL/GenBank/DDBJ whole genome shotgun (WGS) entry which is preliminary data.</text>
</comment>
<comment type="caution">
    <text evidence="9">Lacks conserved residue(s) required for the propagation of feature annotation.</text>
</comment>
<comment type="subunit">
    <text evidence="9">Homodimer.</text>
</comment>
<comment type="cofactor">
    <cofactor evidence="9">
        <name>Mg(2+)</name>
        <dbReference type="ChEBI" id="CHEBI:18420"/>
    </cofactor>
    <cofactor evidence="9">
        <name>Mn(2+)</name>
        <dbReference type="ChEBI" id="CHEBI:29035"/>
    </cofactor>
    <text evidence="9">Mg(2+). Can also accept Mn(2+).</text>
</comment>
<evidence type="ECO:0000256" key="1">
    <source>
        <dbReference type="ARBA" id="ARBA00008748"/>
    </source>
</evidence>
<keyword evidence="4 9" id="KW-0479">Metal-binding</keyword>
<comment type="subcellular location">
    <subcellularLocation>
        <location evidence="9">Cytoplasm</location>
    </subcellularLocation>
</comment>
<evidence type="ECO:0000256" key="5">
    <source>
        <dbReference type="ARBA" id="ARBA00022741"/>
    </source>
</evidence>
<evidence type="ECO:0000256" key="3">
    <source>
        <dbReference type="ARBA" id="ARBA00022679"/>
    </source>
</evidence>
<dbReference type="PROSITE" id="PS01075">
    <property type="entry name" value="ACETATE_KINASE_1"/>
    <property type="match status" value="1"/>
</dbReference>
<feature type="binding site" evidence="9">
    <location>
        <begin position="205"/>
        <end position="209"/>
    </location>
    <ligand>
        <name>ATP</name>
        <dbReference type="ChEBI" id="CHEBI:30616"/>
    </ligand>
</feature>
<feature type="site" description="Transition state stabilizer" evidence="9">
    <location>
        <position position="180"/>
    </location>
</feature>
<evidence type="ECO:0000256" key="10">
    <source>
        <dbReference type="RuleBase" id="RU003835"/>
    </source>
</evidence>
<dbReference type="PRINTS" id="PR00471">
    <property type="entry name" value="ACETATEKNASE"/>
</dbReference>